<evidence type="ECO:0000256" key="5">
    <source>
        <dbReference type="ARBA" id="ARBA00023002"/>
    </source>
</evidence>
<dbReference type="InterPro" id="IPR022740">
    <property type="entry name" value="Polyphenol_oxidase_C"/>
</dbReference>
<proteinExistence type="inferred from homology"/>
<dbReference type="PANTHER" id="PTHR11474">
    <property type="entry name" value="TYROSINASE FAMILY MEMBER"/>
    <property type="match status" value="1"/>
</dbReference>
<dbReference type="InterPro" id="IPR050316">
    <property type="entry name" value="Tyrosinase/Hemocyanin"/>
</dbReference>
<dbReference type="PANTHER" id="PTHR11474:SF87">
    <property type="entry name" value="POLYPHENOL OXIDASE, CHLOROPLASTIC-LIKE"/>
    <property type="match status" value="1"/>
</dbReference>
<accession>A0ABR2NN72</accession>
<evidence type="ECO:0000313" key="10">
    <source>
        <dbReference type="EMBL" id="KAK8977638.1"/>
    </source>
</evidence>
<dbReference type="Proteomes" id="UP001396334">
    <property type="component" value="Unassembled WGS sequence"/>
</dbReference>
<evidence type="ECO:0000256" key="3">
    <source>
        <dbReference type="ARBA" id="ARBA00022723"/>
    </source>
</evidence>
<gene>
    <name evidence="10" type="ORF">V6N11_013422</name>
</gene>
<dbReference type="PRINTS" id="PR00092">
    <property type="entry name" value="TYROSINASE"/>
</dbReference>
<evidence type="ECO:0000259" key="9">
    <source>
        <dbReference type="PROSITE" id="PS00498"/>
    </source>
</evidence>
<dbReference type="InterPro" id="IPR016213">
    <property type="entry name" value="Polyphenol_oxidase"/>
</dbReference>
<name>A0ABR2NN72_9ROSI</name>
<evidence type="ECO:0000256" key="4">
    <source>
        <dbReference type="ARBA" id="ARBA00022784"/>
    </source>
</evidence>
<comment type="caution">
    <text evidence="10">The sequence shown here is derived from an EMBL/GenBank/DDBJ whole genome shotgun (WGS) entry which is preliminary data.</text>
</comment>
<dbReference type="Pfam" id="PF12143">
    <property type="entry name" value="PPO1_KFDV"/>
    <property type="match status" value="1"/>
</dbReference>
<evidence type="ECO:0000256" key="1">
    <source>
        <dbReference type="ARBA" id="ARBA00001973"/>
    </source>
</evidence>
<keyword evidence="6" id="KW-0186">Copper</keyword>
<organism evidence="10 11">
    <name type="scientific">Hibiscus sabdariffa</name>
    <name type="common">roselle</name>
    <dbReference type="NCBI Taxonomy" id="183260"/>
    <lineage>
        <taxon>Eukaryota</taxon>
        <taxon>Viridiplantae</taxon>
        <taxon>Streptophyta</taxon>
        <taxon>Embryophyta</taxon>
        <taxon>Tracheophyta</taxon>
        <taxon>Spermatophyta</taxon>
        <taxon>Magnoliopsida</taxon>
        <taxon>eudicotyledons</taxon>
        <taxon>Gunneridae</taxon>
        <taxon>Pentapetalae</taxon>
        <taxon>rosids</taxon>
        <taxon>malvids</taxon>
        <taxon>Malvales</taxon>
        <taxon>Malvaceae</taxon>
        <taxon>Malvoideae</taxon>
        <taxon>Hibiscus</taxon>
    </lineage>
</organism>
<dbReference type="PIRSF" id="PIRSF000290">
    <property type="entry name" value="PPO_plant"/>
    <property type="match status" value="1"/>
</dbReference>
<keyword evidence="7" id="KW-1015">Disulfide bond</keyword>
<dbReference type="Gene3D" id="1.10.1280.10">
    <property type="entry name" value="Di-copper center containing domain from catechol oxidase"/>
    <property type="match status" value="2"/>
</dbReference>
<reference evidence="10 11" key="1">
    <citation type="journal article" date="2024" name="G3 (Bethesda)">
        <title>Genome assembly of Hibiscus sabdariffa L. provides insights into metabolisms of medicinal natural products.</title>
        <authorList>
            <person name="Kim T."/>
        </authorList>
    </citation>
    <scope>NUCLEOTIDE SEQUENCE [LARGE SCALE GENOMIC DNA]</scope>
    <source>
        <strain evidence="10">TK-2024</strain>
        <tissue evidence="10">Old leaves</tissue>
    </source>
</reference>
<dbReference type="EMBL" id="JBBPBN010000117">
    <property type="protein sequence ID" value="KAK8977638.1"/>
    <property type="molecule type" value="Genomic_DNA"/>
</dbReference>
<feature type="domain" description="Tyrosinase copper-binding" evidence="9">
    <location>
        <begin position="327"/>
        <end position="338"/>
    </location>
</feature>
<evidence type="ECO:0000256" key="6">
    <source>
        <dbReference type="ARBA" id="ARBA00023008"/>
    </source>
</evidence>
<dbReference type="Pfam" id="PF00264">
    <property type="entry name" value="Tyrosinase"/>
    <property type="match status" value="2"/>
</dbReference>
<comment type="similarity">
    <text evidence="2">Belongs to the tyrosinase family.</text>
</comment>
<protein>
    <recommendedName>
        <fullName evidence="8 9">Tyrosinase copper-binding domain-containing protein</fullName>
    </recommendedName>
</protein>
<evidence type="ECO:0000313" key="11">
    <source>
        <dbReference type="Proteomes" id="UP001396334"/>
    </source>
</evidence>
<dbReference type="InterPro" id="IPR008922">
    <property type="entry name" value="Di-copper_centre_dom_sf"/>
</dbReference>
<comment type="cofactor">
    <cofactor evidence="1">
        <name>Cu(2+)</name>
        <dbReference type="ChEBI" id="CHEBI:29036"/>
    </cofactor>
</comment>
<evidence type="ECO:0000256" key="7">
    <source>
        <dbReference type="ARBA" id="ARBA00023157"/>
    </source>
</evidence>
<keyword evidence="4" id="KW-0883">Thioether bond</keyword>
<keyword evidence="11" id="KW-1185">Reference proteome</keyword>
<evidence type="ECO:0000259" key="8">
    <source>
        <dbReference type="PROSITE" id="PS00497"/>
    </source>
</evidence>
<keyword evidence="3" id="KW-0479">Metal-binding</keyword>
<keyword evidence="5" id="KW-0560">Oxidoreductase</keyword>
<dbReference type="InterPro" id="IPR022739">
    <property type="entry name" value="Polyphenol_oxidase_cen"/>
</dbReference>
<evidence type="ECO:0000256" key="2">
    <source>
        <dbReference type="ARBA" id="ARBA00009928"/>
    </source>
</evidence>
<sequence length="558" mass="62381">MASTVISQSALFSLPKTCQFRKKKPFSFVSKRAVSCKANSGKENKDESSSSSSSSLGSFDRRDVLLGLGSLYGATNLVADPFALAAPIFAPDLSQCGDANVPLRKSPGTNVSVHCCPPVSTNIIDFKPPRFTKTRTRQPAHLVSPDYVENFKEAIKRMKALDEKDPRSFTQQAKVHCAYCNSAYEQMGFPSQDLQVHNSWLFFPFHRLYLYFFERILGKLIGDPDFALPFWNWDDPGGMTIPDIYVDPLSPLYDAKRNPKHQPPVVMVQGTTTTTLFHGKEYRMGYSTDPGAGIIENGIHLSLHKWVGDPNQPLKEDLGNFYSAGYDPLFYAHHANIDRMWNLWKTKLPLPHCDFKDTDWLGSSFLFYDENANLVRARVGDCIDTKTLGYDYKDVDLKWLENECGSTRKTIGKAKNPLPGTRNAFPLVLDKLVRVDVPVTKKSRNVVGEEDNGEQVVILQDIQLERDSSVKFDVCINVTDDKKTIGPGHPEFVGSFTNIPHGHHHHGSKLNTQLSLSISNAFKGLQLEDEAKVVVTLVPKEGEGLVSVGNIKMDHIRD</sequence>
<dbReference type="Pfam" id="PF12142">
    <property type="entry name" value="PPO1_DWL"/>
    <property type="match status" value="1"/>
</dbReference>
<dbReference type="InterPro" id="IPR002227">
    <property type="entry name" value="Tyrosinase_Cu-bd"/>
</dbReference>
<dbReference type="PROSITE" id="PS00498">
    <property type="entry name" value="TYROSINASE_2"/>
    <property type="match status" value="1"/>
</dbReference>
<feature type="domain" description="Tyrosinase copper-binding" evidence="8">
    <location>
        <begin position="197"/>
        <end position="214"/>
    </location>
</feature>
<dbReference type="SUPFAM" id="SSF48056">
    <property type="entry name" value="Di-copper centre-containing domain"/>
    <property type="match status" value="1"/>
</dbReference>
<dbReference type="PROSITE" id="PS00497">
    <property type="entry name" value="TYROSINASE_1"/>
    <property type="match status" value="1"/>
</dbReference>